<protein>
    <recommendedName>
        <fullName evidence="14">S-adenosylmethionine decarboxylase proenzyme</fullName>
        <ecNumber evidence="14">4.1.1.50</ecNumber>
    </recommendedName>
</protein>
<dbReference type="PANTHER" id="PTHR11570">
    <property type="entry name" value="S-ADENOSYLMETHIONINE DECARBOXYLASE"/>
    <property type="match status" value="1"/>
</dbReference>
<keyword evidence="7 14" id="KW-0745">Spermidine biosynthesis</keyword>
<evidence type="ECO:0000256" key="13">
    <source>
        <dbReference type="ARBA" id="ARBA00048112"/>
    </source>
</evidence>
<keyword evidence="9 14" id="KW-0865">Zymogen</keyword>
<keyword evidence="10 14" id="KW-0456">Lyase</keyword>
<dbReference type="InterPro" id="IPR001985">
    <property type="entry name" value="S-AdoMet_decarboxylase_euk"/>
</dbReference>
<dbReference type="NCBIfam" id="TIGR00535">
    <property type="entry name" value="SAM_DCase"/>
    <property type="match status" value="1"/>
</dbReference>
<feature type="chain" id="PRO_5042323728" description="S-adenosylmethionine decarboxylase beta chain" evidence="19">
    <location>
        <begin position="1"/>
        <end position="63"/>
    </location>
</feature>
<dbReference type="PIRSF" id="PIRSF001355">
    <property type="entry name" value="S-AdenosylMet_decarboxylase"/>
    <property type="match status" value="1"/>
</dbReference>
<dbReference type="Pfam" id="PF01536">
    <property type="entry name" value="SAM_decarbox"/>
    <property type="match status" value="1"/>
</dbReference>
<feature type="site" description="Cleavage (non-hydrolytic); by autolysis" evidence="18">
    <location>
        <begin position="63"/>
        <end position="64"/>
    </location>
</feature>
<dbReference type="GO" id="GO:0005829">
    <property type="term" value="C:cytosol"/>
    <property type="evidence" value="ECO:0007669"/>
    <property type="project" value="TreeGrafter"/>
</dbReference>
<feature type="binding site" evidence="16">
    <location>
        <position position="8"/>
    </location>
    <ligand>
        <name>substrate</name>
    </ligand>
</feature>
<dbReference type="InterPro" id="IPR048283">
    <property type="entry name" value="AdoMetDC-like"/>
</dbReference>
<evidence type="ECO:0000256" key="3">
    <source>
        <dbReference type="ARBA" id="ARBA00008466"/>
    </source>
</evidence>
<dbReference type="GO" id="GO:0008295">
    <property type="term" value="P:spermidine biosynthetic process"/>
    <property type="evidence" value="ECO:0007669"/>
    <property type="project" value="UniProtKB-KW"/>
</dbReference>
<evidence type="ECO:0000256" key="18">
    <source>
        <dbReference type="PIRSR" id="PIRSR001355-4"/>
    </source>
</evidence>
<dbReference type="Gene3D" id="3.60.90.10">
    <property type="entry name" value="S-adenosylmethionine decarboxylase"/>
    <property type="match status" value="1"/>
</dbReference>
<evidence type="ECO:0000256" key="11">
    <source>
        <dbReference type="ARBA" id="ARBA00023270"/>
    </source>
</evidence>
<evidence type="ECO:0000256" key="16">
    <source>
        <dbReference type="PIRSR" id="PIRSR001355-2"/>
    </source>
</evidence>
<accession>A0A6P4Y492</accession>
<feature type="binding site" evidence="16">
    <location>
        <position position="220"/>
    </location>
    <ligand>
        <name>substrate</name>
    </ligand>
</feature>
<feature type="chain" id="PRO_5042323727" description="S-adenosylmethionine decarboxylase alpha chain" evidence="19">
    <location>
        <begin position="64"/>
        <end position="350"/>
    </location>
</feature>
<feature type="modified residue" description="Pyruvic acid (Ser); by autocatalysis" evidence="17">
    <location>
        <position position="64"/>
    </location>
</feature>
<evidence type="ECO:0000256" key="9">
    <source>
        <dbReference type="ARBA" id="ARBA00023145"/>
    </source>
</evidence>
<evidence type="ECO:0000256" key="10">
    <source>
        <dbReference type="ARBA" id="ARBA00023239"/>
    </source>
</evidence>
<dbReference type="InterPro" id="IPR016067">
    <property type="entry name" value="S-AdoMet_deCO2ase_core"/>
</dbReference>
<evidence type="ECO:0000256" key="15">
    <source>
        <dbReference type="PIRSR" id="PIRSR001355-1"/>
    </source>
</evidence>
<dbReference type="AlphaFoldDB" id="A0A6P4Y492"/>
<keyword evidence="6 18" id="KW-0068">Autocatalytic cleavage</keyword>
<feature type="binding site" evidence="16">
    <location>
        <position position="63"/>
    </location>
    <ligand>
        <name>substrate</name>
    </ligand>
</feature>
<feature type="active site" description="Schiff-base intermediate with substrate; via pyruvic acid" evidence="15">
    <location>
        <position position="64"/>
    </location>
</feature>
<comment type="pathway">
    <text evidence="2 14">Amine and polyamine biosynthesis; S-adenosylmethioninamine biosynthesis; S-adenosylmethioninamine from S-adenosyl-L-methionine: step 1/1.</text>
</comment>
<evidence type="ECO:0000256" key="12">
    <source>
        <dbReference type="ARBA" id="ARBA00023317"/>
    </source>
</evidence>
<dbReference type="Proteomes" id="UP000515135">
    <property type="component" value="Unplaced"/>
</dbReference>
<dbReference type="InterPro" id="IPR018166">
    <property type="entry name" value="S-AdoMet_deCO2ase_CS"/>
</dbReference>
<dbReference type="OrthoDB" id="1068353at2759"/>
<keyword evidence="8 14" id="KW-0620">Polyamine biosynthesis</keyword>
<dbReference type="GO" id="GO:0004014">
    <property type="term" value="F:adenosylmethionine decarboxylase activity"/>
    <property type="evidence" value="ECO:0007669"/>
    <property type="project" value="UniProtKB-EC"/>
</dbReference>
<keyword evidence="4 14" id="KW-0949">S-adenosyl-L-methionine</keyword>
<dbReference type="PROSITE" id="PS01336">
    <property type="entry name" value="ADOMETDC"/>
    <property type="match status" value="1"/>
</dbReference>
<evidence type="ECO:0000256" key="2">
    <source>
        <dbReference type="ARBA" id="ARBA00004911"/>
    </source>
</evidence>
<evidence type="ECO:0000256" key="1">
    <source>
        <dbReference type="ARBA" id="ARBA00002587"/>
    </source>
</evidence>
<evidence type="ECO:0000313" key="20">
    <source>
        <dbReference type="Proteomes" id="UP000515135"/>
    </source>
</evidence>
<feature type="binding site" evidence="16">
    <location>
        <position position="244"/>
    </location>
    <ligand>
        <name>substrate</name>
    </ligand>
</feature>
<dbReference type="KEGG" id="bbel:109464614"/>
<keyword evidence="11 14" id="KW-0704">Schiff base</keyword>
<dbReference type="EC" id="4.1.1.50" evidence="14"/>
<evidence type="ECO:0000256" key="6">
    <source>
        <dbReference type="ARBA" id="ARBA00022813"/>
    </source>
</evidence>
<keyword evidence="12 14" id="KW-0670">Pyruvate</keyword>
<evidence type="ECO:0000256" key="4">
    <source>
        <dbReference type="ARBA" id="ARBA00022691"/>
    </source>
</evidence>
<comment type="similarity">
    <text evidence="3 14">Belongs to the eukaryotic AdoMetDC family.</text>
</comment>
<dbReference type="PANTHER" id="PTHR11570:SF0">
    <property type="entry name" value="S-ADENOSYLMETHIONINE DECARBOXYLASE PROENZYME"/>
    <property type="match status" value="1"/>
</dbReference>
<comment type="catalytic activity">
    <reaction evidence="13 14">
        <text>S-adenosyl-L-methionine + H(+) = S-adenosyl 3-(methylsulfanyl)propylamine + CO2</text>
        <dbReference type="Rhea" id="RHEA:15981"/>
        <dbReference type="ChEBI" id="CHEBI:15378"/>
        <dbReference type="ChEBI" id="CHEBI:16526"/>
        <dbReference type="ChEBI" id="CHEBI:57443"/>
        <dbReference type="ChEBI" id="CHEBI:59789"/>
        <dbReference type="EC" id="4.1.1.50"/>
    </reaction>
</comment>
<dbReference type="RefSeq" id="XP_019617184.1">
    <property type="nucleotide sequence ID" value="XM_019761625.1"/>
</dbReference>
<evidence type="ECO:0000256" key="19">
    <source>
        <dbReference type="PIRSR" id="PIRSR001355-5"/>
    </source>
</evidence>
<evidence type="ECO:0000313" key="21">
    <source>
        <dbReference type="RefSeq" id="XP_019617184.1"/>
    </source>
</evidence>
<evidence type="ECO:0000256" key="14">
    <source>
        <dbReference type="PIRNR" id="PIRNR001355"/>
    </source>
</evidence>
<dbReference type="UniPathway" id="UPA00331">
    <property type="reaction ID" value="UER00451"/>
</dbReference>
<sequence length="350" mass="40158">MASNNHFFEGAEKLLEVWFLRTEDGQDLRDIAREDWEEVLKTVRCQIISTMKNDSQDAYLLSESSMFVSDRRFILKTCGTTLLHNALPLMLDLAKKKCGFHVVEDIFYSRKNFMRPELQHNMHRSFEEEVIILEKLFEDGAAYCLGRMNGDCWYLYTTNNPDSSKPGQAEPDQTLEILMMDLEPDAMKLFHKNSIDPAEIAKLSGIADLEPGTIIDDFLFEPCGYSMNGLLPDGAYMNIHVTPEKDFSYASFETNVSKKSYANLVKRVLNVFKPGRFVMTLFANMESELFGVQEKGGSGDHAKLTSEVYPGDSTFEDKIFDYQRQDWQASKFSNYYLTFCNYAKVKTKPS</sequence>
<feature type="active site" description="Proton acceptor; for processing activity" evidence="15">
    <location>
        <position position="226"/>
    </location>
</feature>
<dbReference type="GO" id="GO:0006597">
    <property type="term" value="P:spermine biosynthetic process"/>
    <property type="evidence" value="ECO:0007669"/>
    <property type="project" value="InterPro"/>
</dbReference>
<organism evidence="20 21">
    <name type="scientific">Branchiostoma belcheri</name>
    <name type="common">Amphioxus</name>
    <dbReference type="NCBI Taxonomy" id="7741"/>
    <lineage>
        <taxon>Eukaryota</taxon>
        <taxon>Metazoa</taxon>
        <taxon>Chordata</taxon>
        <taxon>Cephalochordata</taxon>
        <taxon>Leptocardii</taxon>
        <taxon>Amphioxiformes</taxon>
        <taxon>Branchiostomatidae</taxon>
        <taxon>Branchiostoma</taxon>
    </lineage>
</organism>
<comment type="function">
    <text evidence="1">Essential for biosynthesis of the polyamines spermidine and spermine. Promotes maintenance and self-renewal of embryonic stem cells, by maintaining spermine levels.</text>
</comment>
<evidence type="ECO:0000256" key="7">
    <source>
        <dbReference type="ARBA" id="ARBA00023066"/>
    </source>
</evidence>
<keyword evidence="5 14" id="KW-0210">Decarboxylase</keyword>
<feature type="active site" description="Proton acceptor; for processing activity" evidence="15">
    <location>
        <position position="240"/>
    </location>
</feature>
<comment type="cofactor">
    <cofactor evidence="14">
        <name>pyruvate</name>
        <dbReference type="ChEBI" id="CHEBI:15361"/>
    </cofactor>
    <text evidence="14">Binds 1 pyruvoyl group covalently per subunit.</text>
</comment>
<reference evidence="21" key="1">
    <citation type="submission" date="2025-08" db="UniProtKB">
        <authorList>
            <consortium name="RefSeq"/>
        </authorList>
    </citation>
    <scope>IDENTIFICATION</scope>
    <source>
        <tissue evidence="21">Gonad</tissue>
    </source>
</reference>
<evidence type="ECO:0000256" key="17">
    <source>
        <dbReference type="PIRSR" id="PIRSR001355-3"/>
    </source>
</evidence>
<dbReference type="GeneID" id="109464614"/>
<keyword evidence="20" id="KW-1185">Reference proteome</keyword>
<dbReference type="SUPFAM" id="SSF56276">
    <property type="entry name" value="S-adenosylmethionine decarboxylase"/>
    <property type="match status" value="1"/>
</dbReference>
<evidence type="ECO:0000256" key="5">
    <source>
        <dbReference type="ARBA" id="ARBA00022793"/>
    </source>
</evidence>
<proteinExistence type="inferred from homology"/>
<evidence type="ECO:0000256" key="8">
    <source>
        <dbReference type="ARBA" id="ARBA00023115"/>
    </source>
</evidence>
<gene>
    <name evidence="21" type="primary">LOC109464614</name>
</gene>
<name>A0A6P4Y492_BRABE</name>
<feature type="active site" description="Proton donor; for catalytic activity" evidence="15">
    <location>
        <position position="78"/>
    </location>
</feature>